<keyword evidence="1" id="KW-1133">Transmembrane helix</keyword>
<evidence type="ECO:0000313" key="2">
    <source>
        <dbReference type="EMBL" id="ELT87403.1"/>
    </source>
</evidence>
<accession>R7T3S7</accession>
<organism evidence="2">
    <name type="scientific">Capitella teleta</name>
    <name type="common">Polychaete worm</name>
    <dbReference type="NCBI Taxonomy" id="283909"/>
    <lineage>
        <taxon>Eukaryota</taxon>
        <taxon>Metazoa</taxon>
        <taxon>Spiralia</taxon>
        <taxon>Lophotrochozoa</taxon>
        <taxon>Annelida</taxon>
        <taxon>Polychaeta</taxon>
        <taxon>Sedentaria</taxon>
        <taxon>Scolecida</taxon>
        <taxon>Capitellidae</taxon>
        <taxon>Capitella</taxon>
    </lineage>
</organism>
<reference evidence="2 4" key="2">
    <citation type="journal article" date="2013" name="Nature">
        <title>Insights into bilaterian evolution from three spiralian genomes.</title>
        <authorList>
            <person name="Simakov O."/>
            <person name="Marletaz F."/>
            <person name="Cho S.J."/>
            <person name="Edsinger-Gonzales E."/>
            <person name="Havlak P."/>
            <person name="Hellsten U."/>
            <person name="Kuo D.H."/>
            <person name="Larsson T."/>
            <person name="Lv J."/>
            <person name="Arendt D."/>
            <person name="Savage R."/>
            <person name="Osoegawa K."/>
            <person name="de Jong P."/>
            <person name="Grimwood J."/>
            <person name="Chapman J.A."/>
            <person name="Shapiro H."/>
            <person name="Aerts A."/>
            <person name="Otillar R.P."/>
            <person name="Terry A.Y."/>
            <person name="Boore J.L."/>
            <person name="Grigoriev I.V."/>
            <person name="Lindberg D.R."/>
            <person name="Seaver E.C."/>
            <person name="Weisblat D.A."/>
            <person name="Putnam N.H."/>
            <person name="Rokhsar D.S."/>
        </authorList>
    </citation>
    <scope>NUCLEOTIDE SEQUENCE</scope>
    <source>
        <strain evidence="2 4">I ESC-2004</strain>
    </source>
</reference>
<dbReference type="Proteomes" id="UP000014760">
    <property type="component" value="Unassembled WGS sequence"/>
</dbReference>
<dbReference type="PROSITE" id="PS51257">
    <property type="entry name" value="PROKAR_LIPOPROTEIN"/>
    <property type="match status" value="1"/>
</dbReference>
<evidence type="ECO:0000313" key="3">
    <source>
        <dbReference type="EnsemblMetazoa" id="CapteP191594"/>
    </source>
</evidence>
<protein>
    <recommendedName>
        <fullName evidence="5">G-protein coupled receptors family 1 profile domain-containing protein</fullName>
    </recommendedName>
</protein>
<keyword evidence="1" id="KW-0812">Transmembrane</keyword>
<dbReference type="AlphaFoldDB" id="R7T3S7"/>
<gene>
    <name evidence="2" type="ORF">CAPTEDRAFT_191594</name>
</gene>
<proteinExistence type="predicted"/>
<feature type="transmembrane region" description="Helical" evidence="1">
    <location>
        <begin position="12"/>
        <end position="33"/>
    </location>
</feature>
<reference evidence="4" key="1">
    <citation type="submission" date="2012-12" db="EMBL/GenBank/DDBJ databases">
        <authorList>
            <person name="Hellsten U."/>
            <person name="Grimwood J."/>
            <person name="Chapman J.A."/>
            <person name="Shapiro H."/>
            <person name="Aerts A."/>
            <person name="Otillar R.P."/>
            <person name="Terry A.Y."/>
            <person name="Boore J.L."/>
            <person name="Simakov O."/>
            <person name="Marletaz F."/>
            <person name="Cho S.-J."/>
            <person name="Edsinger-Gonzales E."/>
            <person name="Havlak P."/>
            <person name="Kuo D.-H."/>
            <person name="Larsson T."/>
            <person name="Lv J."/>
            <person name="Arendt D."/>
            <person name="Savage R."/>
            <person name="Osoegawa K."/>
            <person name="de Jong P."/>
            <person name="Lindberg D.R."/>
            <person name="Seaver E.C."/>
            <person name="Weisblat D.A."/>
            <person name="Putnam N.H."/>
            <person name="Grigoriev I.V."/>
            <person name="Rokhsar D.S."/>
        </authorList>
    </citation>
    <scope>NUCLEOTIDE SEQUENCE</scope>
    <source>
        <strain evidence="4">I ESC-2004</strain>
    </source>
</reference>
<name>R7T3S7_CAPTE</name>
<dbReference type="HOGENOM" id="CLU_850595_0_0_1"/>
<keyword evidence="1" id="KW-0472">Membrane</keyword>
<evidence type="ECO:0000313" key="4">
    <source>
        <dbReference type="Proteomes" id="UP000014760"/>
    </source>
</evidence>
<evidence type="ECO:0008006" key="5">
    <source>
        <dbReference type="Google" id="ProtNLM"/>
    </source>
</evidence>
<evidence type="ECO:0000256" key="1">
    <source>
        <dbReference type="SAM" id="Phobius"/>
    </source>
</evidence>
<sequence length="327" mass="37470">MSQRVERALSMWLPCVVLLLSLVAGVLTIVGCLRLHRCLHPLCAYLVPLVVVDWMRMLCLVLGSRLVGIHFLDDLMNKSDVVCGFVHFCRNFFDMGSAWLLVGFMLDGIRYAVEPRVVIPRVNLHRELQAMALLLVACFVCNAHHFWLYSVINVDVSPTRRLAICTMVSRDVSGKFSDHISPMHLHYASNALSRYLPMAVSVSTLAVFSYRKLHSETLTRAEVVKRWRLAVLDAQSLWEVTNLVIPLCVVCRIATSLMTIICTERMQREIVDFSSEDIWQLTSTIVLNIEHLQVVVRYVVLMTSWRRFRGQHKCCGRKQRETEVLLL</sequence>
<keyword evidence="4" id="KW-1185">Reference proteome</keyword>
<dbReference type="EMBL" id="AMQN01015903">
    <property type="status" value="NOT_ANNOTATED_CDS"/>
    <property type="molecule type" value="Genomic_DNA"/>
</dbReference>
<dbReference type="EnsemblMetazoa" id="CapteT191594">
    <property type="protein sequence ID" value="CapteP191594"/>
    <property type="gene ID" value="CapteG191594"/>
</dbReference>
<dbReference type="EMBL" id="KB312336">
    <property type="protein sequence ID" value="ELT87403.1"/>
    <property type="molecule type" value="Genomic_DNA"/>
</dbReference>
<reference evidence="3" key="3">
    <citation type="submission" date="2015-06" db="UniProtKB">
        <authorList>
            <consortium name="EnsemblMetazoa"/>
        </authorList>
    </citation>
    <scope>IDENTIFICATION</scope>
</reference>
<dbReference type="Gene3D" id="1.20.1070.10">
    <property type="entry name" value="Rhodopsin 7-helix transmembrane proteins"/>
    <property type="match status" value="1"/>
</dbReference>